<protein>
    <submittedName>
        <fullName evidence="1">Uncharacterized protein</fullName>
    </submittedName>
</protein>
<name>A0A0E9PJS5_ANGAN</name>
<dbReference type="AlphaFoldDB" id="A0A0E9PJS5"/>
<sequence>MVYTTPRTGSHTGCDWVFSCPMTAQTFQCPKVCF</sequence>
<proteinExistence type="predicted"/>
<accession>A0A0E9PJS5</accession>
<organism evidence="1">
    <name type="scientific">Anguilla anguilla</name>
    <name type="common">European freshwater eel</name>
    <name type="synonym">Muraena anguilla</name>
    <dbReference type="NCBI Taxonomy" id="7936"/>
    <lineage>
        <taxon>Eukaryota</taxon>
        <taxon>Metazoa</taxon>
        <taxon>Chordata</taxon>
        <taxon>Craniata</taxon>
        <taxon>Vertebrata</taxon>
        <taxon>Euteleostomi</taxon>
        <taxon>Actinopterygii</taxon>
        <taxon>Neopterygii</taxon>
        <taxon>Teleostei</taxon>
        <taxon>Anguilliformes</taxon>
        <taxon>Anguillidae</taxon>
        <taxon>Anguilla</taxon>
    </lineage>
</organism>
<reference evidence="1" key="2">
    <citation type="journal article" date="2015" name="Fish Shellfish Immunol.">
        <title>Early steps in the European eel (Anguilla anguilla)-Vibrio vulnificus interaction in the gills: Role of the RtxA13 toxin.</title>
        <authorList>
            <person name="Callol A."/>
            <person name="Pajuelo D."/>
            <person name="Ebbesson L."/>
            <person name="Teles M."/>
            <person name="MacKenzie S."/>
            <person name="Amaro C."/>
        </authorList>
    </citation>
    <scope>NUCLEOTIDE SEQUENCE</scope>
</reference>
<reference evidence="1" key="1">
    <citation type="submission" date="2014-11" db="EMBL/GenBank/DDBJ databases">
        <authorList>
            <person name="Amaro Gonzalez C."/>
        </authorList>
    </citation>
    <scope>NUCLEOTIDE SEQUENCE</scope>
</reference>
<evidence type="ECO:0000313" key="1">
    <source>
        <dbReference type="EMBL" id="JAH04315.1"/>
    </source>
</evidence>
<dbReference type="EMBL" id="GBXM01104262">
    <property type="protein sequence ID" value="JAH04315.1"/>
    <property type="molecule type" value="Transcribed_RNA"/>
</dbReference>